<dbReference type="GO" id="GO:0003723">
    <property type="term" value="F:RNA binding"/>
    <property type="evidence" value="ECO:0007669"/>
    <property type="project" value="InterPro"/>
</dbReference>
<dbReference type="Proteomes" id="UP000813463">
    <property type="component" value="Chromosome 4"/>
</dbReference>
<organism evidence="3 4">
    <name type="scientific">Spinacia oleracea</name>
    <name type="common">Spinach</name>
    <dbReference type="NCBI Taxonomy" id="3562"/>
    <lineage>
        <taxon>Eukaryota</taxon>
        <taxon>Viridiplantae</taxon>
        <taxon>Streptophyta</taxon>
        <taxon>Embryophyta</taxon>
        <taxon>Tracheophyta</taxon>
        <taxon>Spermatophyta</taxon>
        <taxon>Magnoliopsida</taxon>
        <taxon>eudicotyledons</taxon>
        <taxon>Gunneridae</taxon>
        <taxon>Pentapetalae</taxon>
        <taxon>Caryophyllales</taxon>
        <taxon>Chenopodiaceae</taxon>
        <taxon>Chenopodioideae</taxon>
        <taxon>Anserineae</taxon>
        <taxon>Spinacia</taxon>
    </lineage>
</organism>
<dbReference type="PROSITE" id="PS51375">
    <property type="entry name" value="PPR"/>
    <property type="match status" value="5"/>
</dbReference>
<sequence length="671" mass="75257">MNMARQNLPFAIKSALKTTINSLILETHLSNCQNLFQFNEILCQTISTGLIKDTYAASRILQFSASLSFANLDYSRRIFDQLENSNGFIWNTMTKAYLVRNLNQNVITLYKSMRYCNISPDSYTYPILIQACSIRFPELGGNAIHGHVWKMGFDSDIYVRNTLIKMYAVCGSMRDARQVFDESPELDSVSWNSILAGYIQSEDLEAAKELYDLMPKRDIFTANSMIVLFGKLGHVAEARQLFDEMRERDKVSWSSLISCYEKNEFYQEALSLFKEMVTNGVLMDGVVLLSSISVCSNLYDLHSGRMIHGLAIKIGADSYVNLQNVCIHLYARCGDIMAAEKLFQSSQKLDQVSWNSMLSGYMKCGILEKAQSLFNIIPMKDVVSWSSMISGYAQHNQFSETLKLFQQMQQEGKINPDEAVLASVASACTNLAALDQGKWIHSYMRKNGIEISDILGTALIDMYMKCGCVENAVEVFHEMDDRVVSVSVSTWNAIILGLAMNGFADKALGFFSEMINYGVIPNEITFTGVLGACRHMGLVDDGQHHFRSMVRDHGIEPNVKHYGCMVDLLGRAGFLKEAEELIVNMPMEPEMTTWGALLGACKKHGDNVMGERVGRKLVELHPENEGVRVMLSNICASKGDWGDVLEIWQKMGMYGTDKAPGWSLIQGNGYS</sequence>
<feature type="repeat" description="PPR" evidence="2">
    <location>
        <begin position="381"/>
        <end position="415"/>
    </location>
</feature>
<dbReference type="InterPro" id="IPR002885">
    <property type="entry name" value="PPR_rpt"/>
</dbReference>
<dbReference type="NCBIfam" id="TIGR00756">
    <property type="entry name" value="PPR"/>
    <property type="match status" value="6"/>
</dbReference>
<feature type="repeat" description="PPR" evidence="2">
    <location>
        <begin position="249"/>
        <end position="283"/>
    </location>
</feature>
<feature type="repeat" description="PPR" evidence="2">
    <location>
        <begin position="350"/>
        <end position="380"/>
    </location>
</feature>
<dbReference type="Pfam" id="PF01535">
    <property type="entry name" value="PPR"/>
    <property type="match status" value="9"/>
</dbReference>
<dbReference type="AlphaFoldDB" id="A0A9R0K011"/>
<dbReference type="InterPro" id="IPR046848">
    <property type="entry name" value="E_motif"/>
</dbReference>
<reference evidence="3" key="1">
    <citation type="journal article" date="2021" name="Nat. Commun.">
        <title>Genomic analyses provide insights into spinach domestication and the genetic basis of agronomic traits.</title>
        <authorList>
            <person name="Cai X."/>
            <person name="Sun X."/>
            <person name="Xu C."/>
            <person name="Sun H."/>
            <person name="Wang X."/>
            <person name="Ge C."/>
            <person name="Zhang Z."/>
            <person name="Wang Q."/>
            <person name="Fei Z."/>
            <person name="Jiao C."/>
            <person name="Wang Q."/>
        </authorList>
    </citation>
    <scope>NUCLEOTIDE SEQUENCE [LARGE SCALE GENOMIC DNA]</scope>
    <source>
        <strain evidence="3">cv. Varoflay</strain>
    </source>
</reference>
<dbReference type="Gene3D" id="1.25.40.10">
    <property type="entry name" value="Tetratricopeptide repeat domain"/>
    <property type="match status" value="5"/>
</dbReference>
<protein>
    <submittedName>
        <fullName evidence="4">Pentatricopeptide repeat-containing protein At3g22690-like</fullName>
    </submittedName>
</protein>
<gene>
    <name evidence="4" type="primary">LOC110792922</name>
</gene>
<dbReference type="RefSeq" id="XP_021853435.1">
    <property type="nucleotide sequence ID" value="XM_021997743.2"/>
</dbReference>
<dbReference type="PANTHER" id="PTHR47926:SF436">
    <property type="entry name" value="PENTATRICOPEPTIDE REPEAT-CONTAINING PROTEIN ELI1, CHLOROPLASTIC-LIKE ISOFORM X2"/>
    <property type="match status" value="1"/>
</dbReference>
<dbReference type="InterPro" id="IPR011990">
    <property type="entry name" value="TPR-like_helical_dom_sf"/>
</dbReference>
<evidence type="ECO:0000256" key="1">
    <source>
        <dbReference type="ARBA" id="ARBA00022737"/>
    </source>
</evidence>
<proteinExistence type="predicted"/>
<keyword evidence="1" id="KW-0677">Repeat</keyword>
<dbReference type="Pfam" id="PF13041">
    <property type="entry name" value="PPR_2"/>
    <property type="match status" value="2"/>
</dbReference>
<dbReference type="FunFam" id="1.25.40.10:FF:000242">
    <property type="entry name" value="Pentatricopeptide repeat-containing protein"/>
    <property type="match status" value="1"/>
</dbReference>
<evidence type="ECO:0000256" key="2">
    <source>
        <dbReference type="PROSITE-ProRule" id="PRU00708"/>
    </source>
</evidence>
<dbReference type="InterPro" id="IPR046960">
    <property type="entry name" value="PPR_At4g14850-like_plant"/>
</dbReference>
<accession>A0A9R0K011</accession>
<dbReference type="PANTHER" id="PTHR47926">
    <property type="entry name" value="PENTATRICOPEPTIDE REPEAT-CONTAINING PROTEIN"/>
    <property type="match status" value="1"/>
</dbReference>
<evidence type="ECO:0000313" key="3">
    <source>
        <dbReference type="Proteomes" id="UP000813463"/>
    </source>
</evidence>
<keyword evidence="3" id="KW-1185">Reference proteome</keyword>
<dbReference type="GeneID" id="110792922"/>
<dbReference type="OrthoDB" id="750171at2759"/>
<feature type="repeat" description="PPR" evidence="2">
    <location>
        <begin position="187"/>
        <end position="221"/>
    </location>
</feature>
<dbReference type="FunFam" id="1.25.40.10:FF:000348">
    <property type="entry name" value="Pentatricopeptide repeat-containing protein chloroplastic"/>
    <property type="match status" value="1"/>
</dbReference>
<dbReference type="GO" id="GO:0009451">
    <property type="term" value="P:RNA modification"/>
    <property type="evidence" value="ECO:0007669"/>
    <property type="project" value="InterPro"/>
</dbReference>
<evidence type="ECO:0000313" key="4">
    <source>
        <dbReference type="RefSeq" id="XP_021853435.1"/>
    </source>
</evidence>
<name>A0A9R0K011_SPIOL</name>
<feature type="repeat" description="PPR" evidence="2">
    <location>
        <begin position="487"/>
        <end position="521"/>
    </location>
</feature>
<dbReference type="FunFam" id="1.25.40.10:FF:000470">
    <property type="entry name" value="Pentatricopeptide repeat-containing protein At5g66520"/>
    <property type="match status" value="1"/>
</dbReference>
<dbReference type="Pfam" id="PF20431">
    <property type="entry name" value="E_motif"/>
    <property type="match status" value="1"/>
</dbReference>
<dbReference type="KEGG" id="soe:110792922"/>
<reference evidence="4" key="2">
    <citation type="submission" date="2025-08" db="UniProtKB">
        <authorList>
            <consortium name="RefSeq"/>
        </authorList>
    </citation>
    <scope>IDENTIFICATION</scope>
    <source>
        <tissue evidence="4">Leaf</tissue>
    </source>
</reference>